<dbReference type="SUPFAM" id="SSF46689">
    <property type="entry name" value="Homeodomain-like"/>
    <property type="match status" value="2"/>
</dbReference>
<keyword evidence="2" id="KW-0238">DNA-binding</keyword>
<dbReference type="Gene3D" id="2.60.120.10">
    <property type="entry name" value="Jelly Rolls"/>
    <property type="match status" value="1"/>
</dbReference>
<dbReference type="InterPro" id="IPR014710">
    <property type="entry name" value="RmlC-like_jellyroll"/>
</dbReference>
<dbReference type="InterPro" id="IPR037923">
    <property type="entry name" value="HTH-like"/>
</dbReference>
<evidence type="ECO:0000259" key="4">
    <source>
        <dbReference type="PROSITE" id="PS01124"/>
    </source>
</evidence>
<organism evidence="5 6">
    <name type="scientific">Geitlerinema calcuttense NRMC-F 0142</name>
    <dbReference type="NCBI Taxonomy" id="2922238"/>
    <lineage>
        <taxon>Bacteria</taxon>
        <taxon>Bacillati</taxon>
        <taxon>Cyanobacteriota</taxon>
        <taxon>Cyanophyceae</taxon>
        <taxon>Geitlerinematales</taxon>
        <taxon>Geitlerinemataceae</taxon>
        <taxon>Geitlerinema</taxon>
    </lineage>
</organism>
<dbReference type="Proteomes" id="UP001230986">
    <property type="component" value="Unassembled WGS sequence"/>
</dbReference>
<dbReference type="InterPro" id="IPR020449">
    <property type="entry name" value="Tscrpt_reg_AraC-type_HTH"/>
</dbReference>
<gene>
    <name evidence="5" type="ORF">QQ055_08270</name>
</gene>
<name>A0ABT7M317_9CYAN</name>
<dbReference type="CDD" id="cd02208">
    <property type="entry name" value="cupin_RmlC-like"/>
    <property type="match status" value="1"/>
</dbReference>
<comment type="caution">
    <text evidence="5">The sequence shown here is derived from an EMBL/GenBank/DDBJ whole genome shotgun (WGS) entry which is preliminary data.</text>
</comment>
<dbReference type="InterPro" id="IPR003313">
    <property type="entry name" value="AraC-bd"/>
</dbReference>
<dbReference type="Pfam" id="PF12833">
    <property type="entry name" value="HTH_18"/>
    <property type="match status" value="1"/>
</dbReference>
<keyword evidence="6" id="KW-1185">Reference proteome</keyword>
<dbReference type="PANTHER" id="PTHR46796">
    <property type="entry name" value="HTH-TYPE TRANSCRIPTIONAL ACTIVATOR RHAS-RELATED"/>
    <property type="match status" value="1"/>
</dbReference>
<dbReference type="SMART" id="SM00342">
    <property type="entry name" value="HTH_ARAC"/>
    <property type="match status" value="1"/>
</dbReference>
<keyword evidence="1" id="KW-0805">Transcription regulation</keyword>
<evidence type="ECO:0000313" key="6">
    <source>
        <dbReference type="Proteomes" id="UP001230986"/>
    </source>
</evidence>
<dbReference type="SUPFAM" id="SSF51215">
    <property type="entry name" value="Regulatory protein AraC"/>
    <property type="match status" value="1"/>
</dbReference>
<dbReference type="PROSITE" id="PS01124">
    <property type="entry name" value="HTH_ARAC_FAMILY_2"/>
    <property type="match status" value="1"/>
</dbReference>
<protein>
    <submittedName>
        <fullName evidence="5">AraC family transcriptional regulator</fullName>
    </submittedName>
</protein>
<reference evidence="5 6" key="1">
    <citation type="submission" date="2023-06" db="EMBL/GenBank/DDBJ databases">
        <title>Whole genome sequence of Oscillatoria calcuttensis NRMC-F 0142.</title>
        <authorList>
            <person name="Shakena Fathima T."/>
            <person name="Muralitharan G."/>
            <person name="Thajuddin N."/>
        </authorList>
    </citation>
    <scope>NUCLEOTIDE SEQUENCE [LARGE SCALE GENOMIC DNA]</scope>
    <source>
        <strain evidence="5 6">NRMC-F 0142</strain>
    </source>
</reference>
<dbReference type="PRINTS" id="PR00032">
    <property type="entry name" value="HTHARAC"/>
</dbReference>
<accession>A0ABT7M317</accession>
<dbReference type="InterPro" id="IPR009057">
    <property type="entry name" value="Homeodomain-like_sf"/>
</dbReference>
<dbReference type="InterPro" id="IPR018060">
    <property type="entry name" value="HTH_AraC"/>
</dbReference>
<evidence type="ECO:0000313" key="5">
    <source>
        <dbReference type="EMBL" id="MDL5057451.1"/>
    </source>
</evidence>
<dbReference type="Pfam" id="PF02311">
    <property type="entry name" value="AraC_binding"/>
    <property type="match status" value="1"/>
</dbReference>
<evidence type="ECO:0000256" key="2">
    <source>
        <dbReference type="ARBA" id="ARBA00023125"/>
    </source>
</evidence>
<dbReference type="EMBL" id="JASVEJ010000031">
    <property type="protein sequence ID" value="MDL5057451.1"/>
    <property type="molecule type" value="Genomic_DNA"/>
</dbReference>
<dbReference type="Gene3D" id="1.10.10.60">
    <property type="entry name" value="Homeodomain-like"/>
    <property type="match status" value="2"/>
</dbReference>
<sequence length="314" mass="35395">MKFLRPRKLLSGFHCDDPDPLVPSLTHLGEQWAPADWEVAWHAHHTWEFYLQVEGQSIWETKPKKQYALNPGGLLAVPPDFPHRLIRPAKSHHYIFAGLDVSQFLNESRASFELNQFWCQGNCFCSHNAASILPPFRQLIREASILLPYRTEGIRSALQSLILEATRIFQSIHEKPLVPAHHPAVAHAKHLMEGQPSEKWKLSDLARLSGVSANHLVELFSGELGISPHQYLIQQRVEASGHLLKTSGLSITQIALEAGFSSSQHFSKIFSQFTGKTPSQWRNASTAKTPRKWRGVKDQFKLQRTASIPKNGGS</sequence>
<dbReference type="RefSeq" id="WP_285964246.1">
    <property type="nucleotide sequence ID" value="NZ_JASVEJ010000031.1"/>
</dbReference>
<evidence type="ECO:0000256" key="3">
    <source>
        <dbReference type="ARBA" id="ARBA00023163"/>
    </source>
</evidence>
<feature type="domain" description="HTH araC/xylS-type" evidence="4">
    <location>
        <begin position="186"/>
        <end position="284"/>
    </location>
</feature>
<keyword evidence="3" id="KW-0804">Transcription</keyword>
<evidence type="ECO:0000256" key="1">
    <source>
        <dbReference type="ARBA" id="ARBA00023015"/>
    </source>
</evidence>
<dbReference type="InterPro" id="IPR050204">
    <property type="entry name" value="AraC_XylS_family_regulators"/>
</dbReference>
<proteinExistence type="predicted"/>